<accession>A0A671NZH1</accession>
<dbReference type="Gene3D" id="3.40.50.720">
    <property type="entry name" value="NAD(P)-binding Rossmann-like Domain"/>
    <property type="match status" value="1"/>
</dbReference>
<dbReference type="PANTHER" id="PTHR24322">
    <property type="entry name" value="PKSB"/>
    <property type="match status" value="1"/>
</dbReference>
<dbReference type="PRINTS" id="PR00081">
    <property type="entry name" value="GDHRDH"/>
</dbReference>
<dbReference type="Pfam" id="PF00106">
    <property type="entry name" value="adh_short"/>
    <property type="match status" value="1"/>
</dbReference>
<reference evidence="1" key="2">
    <citation type="submission" date="2025-09" db="UniProtKB">
        <authorList>
            <consortium name="Ensembl"/>
        </authorList>
    </citation>
    <scope>IDENTIFICATION</scope>
</reference>
<dbReference type="SUPFAM" id="SSF51735">
    <property type="entry name" value="NAD(P)-binding Rossmann-fold domains"/>
    <property type="match status" value="1"/>
</dbReference>
<dbReference type="GO" id="GO:0005811">
    <property type="term" value="C:lipid droplet"/>
    <property type="evidence" value="ECO:0007669"/>
    <property type="project" value="TreeGrafter"/>
</dbReference>
<keyword evidence="2" id="KW-1185">Reference proteome</keyword>
<evidence type="ECO:0000313" key="2">
    <source>
        <dbReference type="Proteomes" id="UP000472260"/>
    </source>
</evidence>
<organism evidence="1 2">
    <name type="scientific">Sinocyclocheilus anshuiensis</name>
    <dbReference type="NCBI Taxonomy" id="1608454"/>
    <lineage>
        <taxon>Eukaryota</taxon>
        <taxon>Metazoa</taxon>
        <taxon>Chordata</taxon>
        <taxon>Craniata</taxon>
        <taxon>Vertebrata</taxon>
        <taxon>Euteleostomi</taxon>
        <taxon>Actinopterygii</taxon>
        <taxon>Neopterygii</taxon>
        <taxon>Teleostei</taxon>
        <taxon>Ostariophysi</taxon>
        <taxon>Cypriniformes</taxon>
        <taxon>Cyprinidae</taxon>
        <taxon>Cyprininae</taxon>
        <taxon>Sinocyclocheilus</taxon>
    </lineage>
</organism>
<dbReference type="GO" id="GO:0016616">
    <property type="term" value="F:oxidoreductase activity, acting on the CH-OH group of donors, NAD or NADP as acceptor"/>
    <property type="evidence" value="ECO:0007669"/>
    <property type="project" value="TreeGrafter"/>
</dbReference>
<sequence>MTKAFLPQMKVKNHGHIVTVASTLGLFSTACVEDYCASKFGAVGFHESLTHSLLTEEGVDGVKTTLICPYIVNTGMKLVKGIDQPEIQILSSIIHPHIVPNWLLPWEANVATYRFIKTKQQVVNGHVKSSYAKPGLSNY</sequence>
<dbReference type="Proteomes" id="UP000472260">
    <property type="component" value="Unassembled WGS sequence"/>
</dbReference>
<dbReference type="PROSITE" id="PS51257">
    <property type="entry name" value="PROKAR_LIPOPROTEIN"/>
    <property type="match status" value="1"/>
</dbReference>
<protein>
    <submittedName>
        <fullName evidence="1">Uncharacterized protein</fullName>
    </submittedName>
</protein>
<dbReference type="PANTHER" id="PTHR24322:SF691">
    <property type="entry name" value="RETINOL DEHYDROGENASE 10-LIKE"/>
    <property type="match status" value="1"/>
</dbReference>
<proteinExistence type="predicted"/>
<evidence type="ECO:0000313" key="1">
    <source>
        <dbReference type="Ensembl" id="ENSSANP00000050448.1"/>
    </source>
</evidence>
<dbReference type="Ensembl" id="ENSSANT00000053621.1">
    <property type="protein sequence ID" value="ENSSANP00000050448.1"/>
    <property type="gene ID" value="ENSSANG00000025310.1"/>
</dbReference>
<reference evidence="1" key="1">
    <citation type="submission" date="2025-08" db="UniProtKB">
        <authorList>
            <consortium name="Ensembl"/>
        </authorList>
    </citation>
    <scope>IDENTIFICATION</scope>
</reference>
<dbReference type="InterPro" id="IPR036291">
    <property type="entry name" value="NAD(P)-bd_dom_sf"/>
</dbReference>
<dbReference type="AlphaFoldDB" id="A0A671NZH1"/>
<name>A0A671NZH1_9TELE</name>
<dbReference type="InterPro" id="IPR002347">
    <property type="entry name" value="SDR_fam"/>
</dbReference>